<evidence type="ECO:0000313" key="2">
    <source>
        <dbReference type="EMBL" id="WAN70269.1"/>
    </source>
</evidence>
<name>A0A9Q9SV92_MOOP1</name>
<protein>
    <submittedName>
        <fullName evidence="2">Helix-turn-helix domain-containing protein</fullName>
    </submittedName>
</protein>
<dbReference type="Pfam" id="PF12323">
    <property type="entry name" value="HTH_OrfB_IS605"/>
    <property type="match status" value="1"/>
</dbReference>
<gene>
    <name evidence="2" type="ORF">BJP36_42095</name>
</gene>
<dbReference type="Proteomes" id="UP000176944">
    <property type="component" value="Chromosome"/>
</dbReference>
<dbReference type="EMBL" id="CP017708">
    <property type="protein sequence ID" value="WAN70269.1"/>
    <property type="molecule type" value="Genomic_DNA"/>
</dbReference>
<accession>A0A9Q9SV92</accession>
<evidence type="ECO:0000259" key="1">
    <source>
        <dbReference type="Pfam" id="PF12323"/>
    </source>
</evidence>
<reference evidence="2" key="2">
    <citation type="submission" date="2022-10" db="EMBL/GenBank/DDBJ databases">
        <authorList>
            <person name="Ngo T.-E."/>
        </authorList>
    </citation>
    <scope>NUCLEOTIDE SEQUENCE</scope>
    <source>
        <strain evidence="2">JHB</strain>
    </source>
</reference>
<dbReference type="AlphaFoldDB" id="A0A9Q9SV92"/>
<proteinExistence type="predicted"/>
<feature type="domain" description="Transposase putative helix-turn-helix" evidence="1">
    <location>
        <begin position="2"/>
        <end position="43"/>
    </location>
</feature>
<reference evidence="2" key="1">
    <citation type="journal article" date="2017" name="Proc. Natl. Acad. Sci. U.S.A.">
        <title>Comparative genomics uncovers the prolific and distinctive metabolic potential of the cyanobacterial genus Moorea.</title>
        <authorList>
            <person name="Leao T."/>
            <person name="Castelao G."/>
            <person name="Korobeynikov A."/>
            <person name="Monroe E.A."/>
            <person name="Podell S."/>
            <person name="Glukhov E."/>
            <person name="Allen E.E."/>
            <person name="Gerwick W.H."/>
            <person name="Gerwick L."/>
        </authorList>
    </citation>
    <scope>NUCLEOTIDE SEQUENCE</scope>
    <source>
        <strain evidence="2">JHB</strain>
    </source>
</reference>
<organism evidence="2">
    <name type="scientific">Moorena producens (strain JHB)</name>
    <dbReference type="NCBI Taxonomy" id="1454205"/>
    <lineage>
        <taxon>Bacteria</taxon>
        <taxon>Bacillati</taxon>
        <taxon>Cyanobacteriota</taxon>
        <taxon>Cyanophyceae</taxon>
        <taxon>Coleofasciculales</taxon>
        <taxon>Coleofasciculaceae</taxon>
        <taxon>Moorena</taxon>
    </lineage>
</organism>
<dbReference type="InterPro" id="IPR021027">
    <property type="entry name" value="Transposase_put_HTH"/>
</dbReference>
<sequence>MNYTYRIYPSQDQQQIIKEWLETCRRVYNYSLRELKDWIASRKCP</sequence>